<organism evidence="3 4">
    <name type="scientific">Saccharospirillum salsuginis</name>
    <dbReference type="NCBI Taxonomy" id="418750"/>
    <lineage>
        <taxon>Bacteria</taxon>
        <taxon>Pseudomonadati</taxon>
        <taxon>Pseudomonadota</taxon>
        <taxon>Gammaproteobacteria</taxon>
        <taxon>Oceanospirillales</taxon>
        <taxon>Saccharospirillaceae</taxon>
        <taxon>Saccharospirillum</taxon>
    </lineage>
</organism>
<keyword evidence="4" id="KW-1185">Reference proteome</keyword>
<evidence type="ECO:0000313" key="3">
    <source>
        <dbReference type="EMBL" id="GGX43256.1"/>
    </source>
</evidence>
<protein>
    <submittedName>
        <fullName evidence="3">Peptidase S9</fullName>
    </submittedName>
</protein>
<dbReference type="PRINTS" id="PR00862">
    <property type="entry name" value="PROLIGOPTASE"/>
</dbReference>
<dbReference type="GO" id="GO:0006508">
    <property type="term" value="P:proteolysis"/>
    <property type="evidence" value="ECO:0007669"/>
    <property type="project" value="InterPro"/>
</dbReference>
<comment type="caution">
    <text evidence="3">The sequence shown here is derived from an EMBL/GenBank/DDBJ whole genome shotgun (WGS) entry which is preliminary data.</text>
</comment>
<evidence type="ECO:0000256" key="1">
    <source>
        <dbReference type="ARBA" id="ARBA00022801"/>
    </source>
</evidence>
<dbReference type="SUPFAM" id="SSF53474">
    <property type="entry name" value="alpha/beta-Hydrolases"/>
    <property type="match status" value="1"/>
</dbReference>
<proteinExistence type="predicted"/>
<dbReference type="EMBL" id="BMXR01000002">
    <property type="protein sequence ID" value="GGX43256.1"/>
    <property type="molecule type" value="Genomic_DNA"/>
</dbReference>
<evidence type="ECO:0000259" key="2">
    <source>
        <dbReference type="Pfam" id="PF00326"/>
    </source>
</evidence>
<dbReference type="InterPro" id="IPR029058">
    <property type="entry name" value="AB_hydrolase_fold"/>
</dbReference>
<gene>
    <name evidence="3" type="ORF">GCM10007392_07460</name>
</gene>
<dbReference type="GO" id="GO:0004252">
    <property type="term" value="F:serine-type endopeptidase activity"/>
    <property type="evidence" value="ECO:0007669"/>
    <property type="project" value="InterPro"/>
</dbReference>
<name>A0A918K268_9GAMM</name>
<accession>A0A918K268</accession>
<dbReference type="Gene3D" id="2.120.10.30">
    <property type="entry name" value="TolB, C-terminal domain"/>
    <property type="match status" value="1"/>
</dbReference>
<feature type="domain" description="Peptidase S9 prolyl oligopeptidase catalytic" evidence="2">
    <location>
        <begin position="406"/>
        <end position="616"/>
    </location>
</feature>
<keyword evidence="1" id="KW-0378">Hydrolase</keyword>
<dbReference type="PANTHER" id="PTHR42776:SF27">
    <property type="entry name" value="DIPEPTIDYL PEPTIDASE FAMILY MEMBER 6"/>
    <property type="match status" value="1"/>
</dbReference>
<evidence type="ECO:0000313" key="4">
    <source>
        <dbReference type="Proteomes" id="UP000626148"/>
    </source>
</evidence>
<dbReference type="Proteomes" id="UP000626148">
    <property type="component" value="Unassembled WGS sequence"/>
</dbReference>
<reference evidence="3" key="2">
    <citation type="submission" date="2020-09" db="EMBL/GenBank/DDBJ databases">
        <authorList>
            <person name="Sun Q."/>
            <person name="Kim S."/>
        </authorList>
    </citation>
    <scope>NUCLEOTIDE SEQUENCE</scope>
    <source>
        <strain evidence="3">KCTC 22169</strain>
    </source>
</reference>
<dbReference type="AlphaFoldDB" id="A0A918K268"/>
<dbReference type="InterPro" id="IPR002470">
    <property type="entry name" value="Peptidase_S9A"/>
</dbReference>
<dbReference type="InterPro" id="IPR011042">
    <property type="entry name" value="6-blade_b-propeller_TolB-like"/>
</dbReference>
<dbReference type="SUPFAM" id="SSF82171">
    <property type="entry name" value="DPP6 N-terminal domain-like"/>
    <property type="match status" value="1"/>
</dbReference>
<dbReference type="Gene3D" id="3.40.50.1820">
    <property type="entry name" value="alpha/beta hydrolase"/>
    <property type="match status" value="1"/>
</dbReference>
<dbReference type="Pfam" id="PF00326">
    <property type="entry name" value="Peptidase_S9"/>
    <property type="match status" value="1"/>
</dbReference>
<sequence length="650" mass="72243">MDANTPLIPRRHIFGNPERACVRISPDGQHLTWLAPLDGVMNIWLAPSDDLDTARPITRDTHRGIQSHLWAPNGRVVLYDQDRDGDENWHIYGINVESGQCLDLTPIDGVAAFVAKLSYHHPDSLVVGLNDRDESLHDLYVINVLTGERRLLVENPGYQLITVDRDFQVRLGEKMEADGSVQRYRFEREEWRPFDRIPVEDSMTTYIVGFENDPDQLLMVDSRDRDTAALVRWNLASGKSETLLSDERADVSDVMIQPVTHTVQAAAVEYERLEWTPLAAGIENDLAYLNTVCDGDFSVVSRTRDDRQWIVAYSSPEQPGRFYRYDRANKTTDFLFNSRPDLENAPLSPMHPVIIPARDGLNLVSYLTLPLESDPDRSGVPSAPLPMVLLVHGGPWGRDSYGPDAKHHWLANRGYAVLSVNFRGSSGFGKAFINAGDREWAGNMHNDLVDAVDWAVEHGIAQRDKVAIMGGSYGGYATLASLTFTPDVFACGVDLVGPANLITLLESIPPYWATIFDMFANRVGDPRTEAGRAFLRESSPLTFVDRICKPLLIGQGANDPRVKQQESDQIVAAMKENDIPVTYALYPDEGHGFVRPENALSFNAIAEHFLATVLGGRVEPIGNDLEGASLHIPEGGQYIQDLTLDQGSST</sequence>
<dbReference type="RefSeq" id="WP_189607154.1">
    <property type="nucleotide sequence ID" value="NZ_BMXR01000002.1"/>
</dbReference>
<reference evidence="3" key="1">
    <citation type="journal article" date="2014" name="Int. J. Syst. Evol. Microbiol.">
        <title>Complete genome sequence of Corynebacterium casei LMG S-19264T (=DSM 44701T), isolated from a smear-ripened cheese.</title>
        <authorList>
            <consortium name="US DOE Joint Genome Institute (JGI-PGF)"/>
            <person name="Walter F."/>
            <person name="Albersmeier A."/>
            <person name="Kalinowski J."/>
            <person name="Ruckert C."/>
        </authorList>
    </citation>
    <scope>NUCLEOTIDE SEQUENCE</scope>
    <source>
        <strain evidence="3">KCTC 22169</strain>
    </source>
</reference>
<dbReference type="InterPro" id="IPR001375">
    <property type="entry name" value="Peptidase_S9_cat"/>
</dbReference>
<dbReference type="PANTHER" id="PTHR42776">
    <property type="entry name" value="SERINE PEPTIDASE S9 FAMILY MEMBER"/>
    <property type="match status" value="1"/>
</dbReference>